<gene>
    <name evidence="1" type="ORF">BV22DRAFT_597548</name>
</gene>
<accession>A0ACB8BEN2</accession>
<reference evidence="1" key="1">
    <citation type="journal article" date="2021" name="New Phytol.">
        <title>Evolutionary innovations through gain and loss of genes in the ectomycorrhizal Boletales.</title>
        <authorList>
            <person name="Wu G."/>
            <person name="Miyauchi S."/>
            <person name="Morin E."/>
            <person name="Kuo A."/>
            <person name="Drula E."/>
            <person name="Varga T."/>
            <person name="Kohler A."/>
            <person name="Feng B."/>
            <person name="Cao Y."/>
            <person name="Lipzen A."/>
            <person name="Daum C."/>
            <person name="Hundley H."/>
            <person name="Pangilinan J."/>
            <person name="Johnson J."/>
            <person name="Barry K."/>
            <person name="LaButti K."/>
            <person name="Ng V."/>
            <person name="Ahrendt S."/>
            <person name="Min B."/>
            <person name="Choi I.G."/>
            <person name="Park H."/>
            <person name="Plett J.M."/>
            <person name="Magnuson J."/>
            <person name="Spatafora J.W."/>
            <person name="Nagy L.G."/>
            <person name="Henrissat B."/>
            <person name="Grigoriev I.V."/>
            <person name="Yang Z.L."/>
            <person name="Xu J."/>
            <person name="Martin F.M."/>
        </authorList>
    </citation>
    <scope>NUCLEOTIDE SEQUENCE</scope>
    <source>
        <strain evidence="1">KUC20120723A-06</strain>
    </source>
</reference>
<evidence type="ECO:0000313" key="1">
    <source>
        <dbReference type="EMBL" id="KAH7923293.1"/>
    </source>
</evidence>
<proteinExistence type="predicted"/>
<name>A0ACB8BEN2_9AGAM</name>
<keyword evidence="2" id="KW-1185">Reference proteome</keyword>
<sequence>MMPNFSKQSGASETTLRIPPLCSSPSAGVGQLTDPLDVHLLVDSRTLQHALGSFHTCTGLDGAKEQASRVIPYGSAIAGQEHLFVKTRANQTSIPFSRGVGSGKLTQTHAVEGPHLPLATLALGDLSLEKIDEPGRAMTDGSVRESAALLT</sequence>
<protein>
    <submittedName>
        <fullName evidence="1">Uncharacterized protein</fullName>
    </submittedName>
</protein>
<dbReference type="Proteomes" id="UP000790709">
    <property type="component" value="Unassembled WGS sequence"/>
</dbReference>
<comment type="caution">
    <text evidence="1">The sequence shown here is derived from an EMBL/GenBank/DDBJ whole genome shotgun (WGS) entry which is preliminary data.</text>
</comment>
<organism evidence="1 2">
    <name type="scientific">Leucogyrophana mollusca</name>
    <dbReference type="NCBI Taxonomy" id="85980"/>
    <lineage>
        <taxon>Eukaryota</taxon>
        <taxon>Fungi</taxon>
        <taxon>Dikarya</taxon>
        <taxon>Basidiomycota</taxon>
        <taxon>Agaricomycotina</taxon>
        <taxon>Agaricomycetes</taxon>
        <taxon>Agaricomycetidae</taxon>
        <taxon>Boletales</taxon>
        <taxon>Boletales incertae sedis</taxon>
        <taxon>Leucogyrophana</taxon>
    </lineage>
</organism>
<dbReference type="EMBL" id="MU266457">
    <property type="protein sequence ID" value="KAH7923293.1"/>
    <property type="molecule type" value="Genomic_DNA"/>
</dbReference>
<evidence type="ECO:0000313" key="2">
    <source>
        <dbReference type="Proteomes" id="UP000790709"/>
    </source>
</evidence>